<evidence type="ECO:0000313" key="2">
    <source>
        <dbReference type="Proteomes" id="UP000249873"/>
    </source>
</evidence>
<dbReference type="PROSITE" id="PS51257">
    <property type="entry name" value="PROKAR_LIPOPROTEIN"/>
    <property type="match status" value="1"/>
</dbReference>
<reference evidence="1 2" key="1">
    <citation type="submission" date="2018-05" db="EMBL/GenBank/DDBJ databases">
        <title>Complete genome sequence of Arcticibacterium luteifluviistationis SM1504T, a cytophagaceae bacterium isolated from Arctic surface seawater.</title>
        <authorList>
            <person name="Li Y."/>
            <person name="Qin Q.-L."/>
        </authorList>
    </citation>
    <scope>NUCLEOTIDE SEQUENCE [LARGE SCALE GENOMIC DNA]</scope>
    <source>
        <strain evidence="1 2">SM1504</strain>
    </source>
</reference>
<accession>A0A2Z4GBM2</accession>
<dbReference type="Gene3D" id="2.180.10.10">
    <property type="entry name" value="RHS repeat-associated core"/>
    <property type="match status" value="1"/>
</dbReference>
<gene>
    <name evidence="1" type="ORF">DJ013_11150</name>
</gene>
<name>A0A2Z4GBM2_9BACT</name>
<evidence type="ECO:0008006" key="3">
    <source>
        <dbReference type="Google" id="ProtNLM"/>
    </source>
</evidence>
<protein>
    <recommendedName>
        <fullName evidence="3">DUF4595 domain-containing protein</fullName>
    </recommendedName>
</protein>
<proteinExistence type="predicted"/>
<keyword evidence="2" id="KW-1185">Reference proteome</keyword>
<dbReference type="KEGG" id="als:DJ013_11150"/>
<dbReference type="EMBL" id="CP029480">
    <property type="protein sequence ID" value="AWV98699.1"/>
    <property type="molecule type" value="Genomic_DNA"/>
</dbReference>
<dbReference type="AlphaFoldDB" id="A0A2Z4GBM2"/>
<organism evidence="1 2">
    <name type="scientific">Arcticibacterium luteifluviistationis</name>
    <dbReference type="NCBI Taxonomy" id="1784714"/>
    <lineage>
        <taxon>Bacteria</taxon>
        <taxon>Pseudomonadati</taxon>
        <taxon>Bacteroidota</taxon>
        <taxon>Cytophagia</taxon>
        <taxon>Cytophagales</taxon>
        <taxon>Leadbetterellaceae</taxon>
        <taxon>Arcticibacterium</taxon>
    </lineage>
</organism>
<sequence>MKKEHLFTMYKPLLFSILIFSVGCNKVVDLNIIPFDGEDDQAVVISNDCKIKTLESSDGLTFAVEYDDDKPLTIKGNLPSFDKFLYNGNLLTGAQLSVDPSSQIIFTFDGKGNLSRINFKGSDARGPFDYPTTMTYDAKNRLTALSLSLPIFNQPADVELEYNADDNITKVVRKTDFFDETLLVNHTFDDKKSPFLDQRLGQILSYFMVYTLIQGDNNYTNFLNKNNVTSSTITNDNGKTELSTEYTYDQNDYPTQADIVKVFQGRIRQASGSYTYKCN</sequence>
<dbReference type="Proteomes" id="UP000249873">
    <property type="component" value="Chromosome"/>
</dbReference>
<evidence type="ECO:0000313" key="1">
    <source>
        <dbReference type="EMBL" id="AWV98699.1"/>
    </source>
</evidence>
<dbReference type="OrthoDB" id="932536at2"/>